<dbReference type="InterPro" id="IPR053138">
    <property type="entry name" value="N-alpha-Ac-DABA_deacetylase"/>
</dbReference>
<protein>
    <submittedName>
        <fullName evidence="6">Succinylglutamate desuccinylase/aspartoacylase family protein</fullName>
    </submittedName>
</protein>
<keyword evidence="2" id="KW-0479">Metal-binding</keyword>
<dbReference type="RefSeq" id="WP_149819921.1">
    <property type="nucleotide sequence ID" value="NZ_VUOA01000032.1"/>
</dbReference>
<dbReference type="Gene3D" id="3.40.630.10">
    <property type="entry name" value="Zn peptidases"/>
    <property type="match status" value="1"/>
</dbReference>
<dbReference type="EMBL" id="VUOA01000032">
    <property type="protein sequence ID" value="KAA2235851.1"/>
    <property type="molecule type" value="Genomic_DNA"/>
</dbReference>
<evidence type="ECO:0000256" key="4">
    <source>
        <dbReference type="ARBA" id="ARBA00022833"/>
    </source>
</evidence>
<dbReference type="GO" id="GO:0016788">
    <property type="term" value="F:hydrolase activity, acting on ester bonds"/>
    <property type="evidence" value="ECO:0007669"/>
    <property type="project" value="InterPro"/>
</dbReference>
<comment type="cofactor">
    <cofactor evidence="1">
        <name>Zn(2+)</name>
        <dbReference type="ChEBI" id="CHEBI:29105"/>
    </cofactor>
</comment>
<accession>A0A5B2VA11</accession>
<dbReference type="PANTHER" id="PTHR37326">
    <property type="entry name" value="BLL3975 PROTEIN"/>
    <property type="match status" value="1"/>
</dbReference>
<dbReference type="SUPFAM" id="SSF53187">
    <property type="entry name" value="Zn-dependent exopeptidases"/>
    <property type="match status" value="1"/>
</dbReference>
<dbReference type="InterPro" id="IPR055438">
    <property type="entry name" value="AstE_AspA_cat"/>
</dbReference>
<organism evidence="6 7">
    <name type="scientific">Salinarimonas soli</name>
    <dbReference type="NCBI Taxonomy" id="1638099"/>
    <lineage>
        <taxon>Bacteria</taxon>
        <taxon>Pseudomonadati</taxon>
        <taxon>Pseudomonadota</taxon>
        <taxon>Alphaproteobacteria</taxon>
        <taxon>Hyphomicrobiales</taxon>
        <taxon>Salinarimonadaceae</taxon>
        <taxon>Salinarimonas</taxon>
    </lineage>
</organism>
<proteinExistence type="predicted"/>
<evidence type="ECO:0000256" key="1">
    <source>
        <dbReference type="ARBA" id="ARBA00001947"/>
    </source>
</evidence>
<name>A0A5B2VA11_9HYPH</name>
<dbReference type="PANTHER" id="PTHR37326:SF1">
    <property type="entry name" value="BLL3975 PROTEIN"/>
    <property type="match status" value="1"/>
</dbReference>
<keyword evidence="7" id="KW-1185">Reference proteome</keyword>
<dbReference type="OrthoDB" id="9782876at2"/>
<dbReference type="Proteomes" id="UP000323142">
    <property type="component" value="Unassembled WGS sequence"/>
</dbReference>
<dbReference type="GO" id="GO:0046872">
    <property type="term" value="F:metal ion binding"/>
    <property type="evidence" value="ECO:0007669"/>
    <property type="project" value="UniProtKB-KW"/>
</dbReference>
<reference evidence="6 7" key="1">
    <citation type="submission" date="2019-09" db="EMBL/GenBank/DDBJ databases">
        <title>Salinarimonas rosea gen. nov., sp. nov., a new member of the a-2 subgroup of the Proteobacteria.</title>
        <authorList>
            <person name="Liu J."/>
        </authorList>
    </citation>
    <scope>NUCLEOTIDE SEQUENCE [LARGE SCALE GENOMIC DNA]</scope>
    <source>
        <strain evidence="6 7">BN140002</strain>
    </source>
</reference>
<dbReference type="CDD" id="cd06250">
    <property type="entry name" value="M14_PaAOTO_like"/>
    <property type="match status" value="1"/>
</dbReference>
<evidence type="ECO:0000259" key="5">
    <source>
        <dbReference type="Pfam" id="PF24827"/>
    </source>
</evidence>
<evidence type="ECO:0000256" key="3">
    <source>
        <dbReference type="ARBA" id="ARBA00022801"/>
    </source>
</evidence>
<comment type="caution">
    <text evidence="6">The sequence shown here is derived from an EMBL/GenBank/DDBJ whole genome shotgun (WGS) entry which is preliminary data.</text>
</comment>
<evidence type="ECO:0000313" key="7">
    <source>
        <dbReference type="Proteomes" id="UP000323142"/>
    </source>
</evidence>
<gene>
    <name evidence="6" type="ORF">F0L46_17560</name>
</gene>
<feature type="domain" description="Succinylglutamate desuccinylase/Aspartoacylase catalytic" evidence="5">
    <location>
        <begin position="31"/>
        <end position="221"/>
    </location>
</feature>
<keyword evidence="4" id="KW-0862">Zinc</keyword>
<dbReference type="Pfam" id="PF24827">
    <property type="entry name" value="AstE_AspA_cat"/>
    <property type="match status" value="1"/>
</dbReference>
<evidence type="ECO:0000256" key="2">
    <source>
        <dbReference type="ARBA" id="ARBA00022723"/>
    </source>
</evidence>
<reference evidence="6 7" key="2">
    <citation type="submission" date="2019-09" db="EMBL/GenBank/DDBJ databases">
        <authorList>
            <person name="Jin C."/>
        </authorList>
    </citation>
    <scope>NUCLEOTIDE SEQUENCE [LARGE SCALE GENOMIC DNA]</scope>
    <source>
        <strain evidence="6 7">BN140002</strain>
    </source>
</reference>
<sequence length="371" mass="39353">MRSDTIRLPAHAPGMEGHLHVLRFGEAGARPLVYVQGALHADEIPGMIAAHHLRERLLALEAEGRIRGEIVLVPFANPLGLNQRVLGGMVGRFDLADGANFNRLYPHLTEVVAERVGGLLSDDEAANRDLIRDALAQAADEAEATTPAEHLKRALLRLAITADVVLDLHCDSEAVMHLYTLTPQAEDFAPLAALLGCEAVLVATESGDEPFDEACSRPWFELKERFPAKPIPLACLSTTVELRGQADVSHELAAADAGALVDFLVIRGAIEGPAPQVPPVRCEPTPLAGSEPLVAPVSGMVVFRRAVGERLSAGDVVADIVCPATGETFPVATRSDGVLYARSGTRFASAGKRLGKVAGTNLQRAGKLLSP</sequence>
<evidence type="ECO:0000313" key="6">
    <source>
        <dbReference type="EMBL" id="KAA2235851.1"/>
    </source>
</evidence>
<dbReference type="AlphaFoldDB" id="A0A5B2VA11"/>
<keyword evidence="3" id="KW-0378">Hydrolase</keyword>